<name>A0A0T9QCK6_9GAMM</name>
<gene>
    <name evidence="6" type="ORF">ERS008529_02936</name>
    <name evidence="7" type="ORF">ERS137968_03923</name>
</gene>
<evidence type="ECO:0000313" key="6">
    <source>
        <dbReference type="EMBL" id="CNI05703.1"/>
    </source>
</evidence>
<proteinExistence type="inferred from homology"/>
<accession>A0A0T9QCK6</accession>
<reference evidence="6" key="2">
    <citation type="submission" date="2015-03" db="EMBL/GenBank/DDBJ databases">
        <authorList>
            <person name="Murphy D."/>
        </authorList>
    </citation>
    <scope>NUCLEOTIDE SEQUENCE [LARGE SCALE GENOMIC DNA]</scope>
    <source>
        <strain evidence="6">A125KOH2</strain>
    </source>
</reference>
<keyword evidence="3" id="KW-0378">Hydrolase</keyword>
<comment type="similarity">
    <text evidence="1">Belongs to the peptidase C40 family.</text>
</comment>
<evidence type="ECO:0000256" key="2">
    <source>
        <dbReference type="ARBA" id="ARBA00022670"/>
    </source>
</evidence>
<evidence type="ECO:0000256" key="1">
    <source>
        <dbReference type="ARBA" id="ARBA00007074"/>
    </source>
</evidence>
<dbReference type="EMBL" id="CWJL01000026">
    <property type="protein sequence ID" value="CRY68795.1"/>
    <property type="molecule type" value="Genomic_DNA"/>
</dbReference>
<evidence type="ECO:0000259" key="5">
    <source>
        <dbReference type="Pfam" id="PF00877"/>
    </source>
</evidence>
<protein>
    <recommendedName>
        <fullName evidence="5">NlpC/P60 domain-containing protein</fullName>
    </recommendedName>
</protein>
<dbReference type="InterPro" id="IPR000064">
    <property type="entry name" value="NLP_P60_dom"/>
</dbReference>
<dbReference type="Proteomes" id="UP000044625">
    <property type="component" value="Unassembled WGS sequence"/>
</dbReference>
<dbReference type="EMBL" id="CQAZ01000026">
    <property type="protein sequence ID" value="CNI05703.1"/>
    <property type="molecule type" value="Genomic_DNA"/>
</dbReference>
<evidence type="ECO:0000256" key="3">
    <source>
        <dbReference type="ARBA" id="ARBA00022801"/>
    </source>
</evidence>
<dbReference type="InterPro" id="IPR038765">
    <property type="entry name" value="Papain-like_cys_pep_sf"/>
</dbReference>
<dbReference type="AlphaFoldDB" id="A0A0T9QCK6"/>
<dbReference type="Pfam" id="PF00877">
    <property type="entry name" value="NLPC_P60"/>
    <property type="match status" value="1"/>
</dbReference>
<dbReference type="STRING" id="1288385.ERS137968_03923"/>
<feature type="domain" description="NlpC/P60" evidence="5">
    <location>
        <begin position="34"/>
        <end position="121"/>
    </location>
</feature>
<dbReference type="Gene3D" id="3.90.1720.10">
    <property type="entry name" value="endopeptidase domain like (from Nostoc punctiforme)"/>
    <property type="match status" value="1"/>
</dbReference>
<evidence type="ECO:0000313" key="7">
    <source>
        <dbReference type="EMBL" id="CRY68795.1"/>
    </source>
</evidence>
<keyword evidence="4" id="KW-0788">Thiol protease</keyword>
<dbReference type="GO" id="GO:0008234">
    <property type="term" value="F:cysteine-type peptidase activity"/>
    <property type="evidence" value="ECO:0007669"/>
    <property type="project" value="UniProtKB-KW"/>
</dbReference>
<dbReference type="SUPFAM" id="SSF54001">
    <property type="entry name" value="Cysteine proteinases"/>
    <property type="match status" value="1"/>
</dbReference>
<dbReference type="GO" id="GO:0006508">
    <property type="term" value="P:proteolysis"/>
    <property type="evidence" value="ECO:0007669"/>
    <property type="project" value="UniProtKB-KW"/>
</dbReference>
<evidence type="ECO:0000256" key="4">
    <source>
        <dbReference type="ARBA" id="ARBA00022807"/>
    </source>
</evidence>
<evidence type="ECO:0000313" key="9">
    <source>
        <dbReference type="Proteomes" id="UP000045840"/>
    </source>
</evidence>
<reference evidence="9" key="1">
    <citation type="submission" date="2015-03" db="EMBL/GenBank/DDBJ databases">
        <authorList>
            <consortium name="Pathogen Informatics"/>
        </authorList>
    </citation>
    <scope>NUCLEOTIDE SEQUENCE [LARGE SCALE GENOMIC DNA]</scope>
    <source>
        <strain evidence="9">A125KOH2</strain>
    </source>
</reference>
<reference evidence="7 8" key="3">
    <citation type="submission" date="2015-03" db="EMBL/GenBank/DDBJ databases">
        <authorList>
            <consortium name="Pathogen Informatics"/>
            <person name="Murphy D."/>
        </authorList>
    </citation>
    <scope>NUCLEOTIDE SEQUENCE [LARGE SCALE GENOMIC DNA]</scope>
    <source>
        <strain evidence="7">Type strain: CIP110230</strain>
        <strain evidence="8">type strain: CIP110230</strain>
    </source>
</reference>
<keyword evidence="2" id="KW-0645">Protease</keyword>
<keyword evidence="8" id="KW-1185">Reference proteome</keyword>
<organism evidence="6 9">
    <name type="scientific">Yersinia pekkanenii</name>
    <dbReference type="NCBI Taxonomy" id="1288385"/>
    <lineage>
        <taxon>Bacteria</taxon>
        <taxon>Pseudomonadati</taxon>
        <taxon>Pseudomonadota</taxon>
        <taxon>Gammaproteobacteria</taxon>
        <taxon>Enterobacterales</taxon>
        <taxon>Yersiniaceae</taxon>
        <taxon>Yersinia</taxon>
    </lineage>
</organism>
<sequence length="148" mass="17134">MAGPNQRLIMNKTEFIKRMIGIPWANRACDFECCDCWGLVVLYYRHVLGREIHSKNGYESKSEFLTCFKEEVVYWRKVSLPVNDGIFVGYVGKRPEHVGLIIDGQALHSRGENGAVRMDRLRIIEKTFTRLEFFEYAANRDPASTRLA</sequence>
<dbReference type="Proteomes" id="UP000045840">
    <property type="component" value="Unassembled WGS sequence"/>
</dbReference>
<evidence type="ECO:0000313" key="8">
    <source>
        <dbReference type="Proteomes" id="UP000044625"/>
    </source>
</evidence>